<evidence type="ECO:0000313" key="2">
    <source>
        <dbReference type="Proteomes" id="UP000823960"/>
    </source>
</evidence>
<reference evidence="1" key="1">
    <citation type="submission" date="2020-10" db="EMBL/GenBank/DDBJ databases">
        <authorList>
            <person name="Gilroy R."/>
        </authorList>
    </citation>
    <scope>NUCLEOTIDE SEQUENCE</scope>
    <source>
        <strain evidence="1">1370</strain>
    </source>
</reference>
<organism evidence="1 2">
    <name type="scientific">Candidatus Faeciplasma avium</name>
    <dbReference type="NCBI Taxonomy" id="2840798"/>
    <lineage>
        <taxon>Bacteria</taxon>
        <taxon>Bacillati</taxon>
        <taxon>Bacillota</taxon>
        <taxon>Clostridia</taxon>
        <taxon>Eubacteriales</taxon>
        <taxon>Oscillospiraceae</taxon>
        <taxon>Oscillospiraceae incertae sedis</taxon>
        <taxon>Candidatus Faeciplasma</taxon>
    </lineage>
</organism>
<reference evidence="1" key="2">
    <citation type="journal article" date="2021" name="PeerJ">
        <title>Extensive microbial diversity within the chicken gut microbiome revealed by metagenomics and culture.</title>
        <authorList>
            <person name="Gilroy R."/>
            <person name="Ravi A."/>
            <person name="Getino M."/>
            <person name="Pursley I."/>
            <person name="Horton D.L."/>
            <person name="Alikhan N.F."/>
            <person name="Baker D."/>
            <person name="Gharbi K."/>
            <person name="Hall N."/>
            <person name="Watson M."/>
            <person name="Adriaenssens E.M."/>
            <person name="Foster-Nyarko E."/>
            <person name="Jarju S."/>
            <person name="Secka A."/>
            <person name="Antonio M."/>
            <person name="Oren A."/>
            <person name="Chaudhuri R.R."/>
            <person name="La Ragione R."/>
            <person name="Hildebrand F."/>
            <person name="Pallen M.J."/>
        </authorList>
    </citation>
    <scope>NUCLEOTIDE SEQUENCE</scope>
    <source>
        <strain evidence="1">1370</strain>
    </source>
</reference>
<name>A0A9D1NSF2_9FIRM</name>
<gene>
    <name evidence="1" type="ORF">IAD28_05850</name>
</gene>
<dbReference type="EMBL" id="DVOL01000085">
    <property type="protein sequence ID" value="HIV11195.1"/>
    <property type="molecule type" value="Genomic_DNA"/>
</dbReference>
<comment type="caution">
    <text evidence="1">The sequence shown here is derived from an EMBL/GenBank/DDBJ whole genome shotgun (WGS) entry which is preliminary data.</text>
</comment>
<dbReference type="Proteomes" id="UP000823960">
    <property type="component" value="Unassembled WGS sequence"/>
</dbReference>
<proteinExistence type="predicted"/>
<dbReference type="Pfam" id="PF14035">
    <property type="entry name" value="YlzJ"/>
    <property type="match status" value="1"/>
</dbReference>
<dbReference type="InterPro" id="IPR025619">
    <property type="entry name" value="YlzJ"/>
</dbReference>
<sequence>MLYTVVSEYDVFLSEAKPSLYESVAGGRVEYSIINSQRVVKSLFSTDPRMYLDKRYLPGARLSVKDRSGFTTRGAKYGGK</sequence>
<evidence type="ECO:0000313" key="1">
    <source>
        <dbReference type="EMBL" id="HIV11195.1"/>
    </source>
</evidence>
<accession>A0A9D1NSF2</accession>
<dbReference type="AlphaFoldDB" id="A0A9D1NSF2"/>
<protein>
    <submittedName>
        <fullName evidence="1">Uncharacterized protein</fullName>
    </submittedName>
</protein>